<dbReference type="AlphaFoldDB" id="M3J1E2"/>
<dbReference type="PANTHER" id="PTHR13302:SF8">
    <property type="entry name" value="CONSERVED OLIGOMERIC GOLGI COMPLEX SUBUNIT 3"/>
    <property type="match status" value="1"/>
</dbReference>
<dbReference type="GO" id="GO:0032258">
    <property type="term" value="P:cytoplasm to vacuole targeting by the Cvt pathway"/>
    <property type="evidence" value="ECO:0007669"/>
    <property type="project" value="TreeGrafter"/>
</dbReference>
<keyword evidence="7" id="KW-0472">Membrane</keyword>
<organism evidence="11 12">
    <name type="scientific">Candida maltosa (strain Xu316)</name>
    <name type="common">Yeast</name>
    <dbReference type="NCBI Taxonomy" id="1245528"/>
    <lineage>
        <taxon>Eukaryota</taxon>
        <taxon>Fungi</taxon>
        <taxon>Dikarya</taxon>
        <taxon>Ascomycota</taxon>
        <taxon>Saccharomycotina</taxon>
        <taxon>Pichiomycetes</taxon>
        <taxon>Debaryomycetaceae</taxon>
        <taxon>Candida/Lodderomyces clade</taxon>
        <taxon>Candida</taxon>
    </lineage>
</organism>
<dbReference type="Pfam" id="PF20671">
    <property type="entry name" value="COG3_C"/>
    <property type="match status" value="1"/>
</dbReference>
<dbReference type="EMBL" id="AOGT01002392">
    <property type="protein sequence ID" value="EMG45668.1"/>
    <property type="molecule type" value="Genomic_DNA"/>
</dbReference>
<keyword evidence="5" id="KW-0653">Protein transport</keyword>
<evidence type="ECO:0000256" key="4">
    <source>
        <dbReference type="ARBA" id="ARBA00022448"/>
    </source>
</evidence>
<proteinExistence type="inferred from homology"/>
<comment type="similarity">
    <text evidence="2">Belongs to the COG3 family.</text>
</comment>
<dbReference type="GO" id="GO:0000139">
    <property type="term" value="C:Golgi membrane"/>
    <property type="evidence" value="ECO:0007669"/>
    <property type="project" value="UniProtKB-SubCell"/>
</dbReference>
<evidence type="ECO:0000259" key="9">
    <source>
        <dbReference type="Pfam" id="PF04136"/>
    </source>
</evidence>
<dbReference type="OMA" id="DEFELWG"/>
<protein>
    <recommendedName>
        <fullName evidence="3">Conserved oligomeric Golgi complex subunit 3</fullName>
    </recommendedName>
    <alternativeName>
        <fullName evidence="8">Component of oligomeric Golgi complex 3</fullName>
    </alternativeName>
</protein>
<evidence type="ECO:0000256" key="5">
    <source>
        <dbReference type="ARBA" id="ARBA00022927"/>
    </source>
</evidence>
<keyword evidence="12" id="KW-1185">Reference proteome</keyword>
<evidence type="ECO:0000313" key="11">
    <source>
        <dbReference type="EMBL" id="EMG45668.1"/>
    </source>
</evidence>
<gene>
    <name evidence="11" type="ORF">G210_4137</name>
</gene>
<accession>M3J1E2</accession>
<dbReference type="GO" id="GO:0006914">
    <property type="term" value="P:autophagy"/>
    <property type="evidence" value="ECO:0007669"/>
    <property type="project" value="TreeGrafter"/>
</dbReference>
<dbReference type="InterPro" id="IPR048320">
    <property type="entry name" value="COG3_N"/>
</dbReference>
<dbReference type="Pfam" id="PF04136">
    <property type="entry name" value="COG3_N"/>
    <property type="match status" value="1"/>
</dbReference>
<dbReference type="InterPro" id="IPR048685">
    <property type="entry name" value="COG3_C"/>
</dbReference>
<dbReference type="PANTHER" id="PTHR13302">
    <property type="entry name" value="CONSERVED OLIGOMERIC GOLGI COMPLEX COMPONENT 3"/>
    <property type="match status" value="1"/>
</dbReference>
<dbReference type="eggNOG" id="KOG2604">
    <property type="taxonomic scope" value="Eukaryota"/>
</dbReference>
<keyword evidence="6" id="KW-0333">Golgi apparatus</keyword>
<comment type="caution">
    <text evidence="11">The sequence shown here is derived from an EMBL/GenBank/DDBJ whole genome shotgun (WGS) entry which is preliminary data.</text>
</comment>
<evidence type="ECO:0000256" key="7">
    <source>
        <dbReference type="ARBA" id="ARBA00023136"/>
    </source>
</evidence>
<dbReference type="STRING" id="1245528.M3J1E2"/>
<dbReference type="GO" id="GO:0007030">
    <property type="term" value="P:Golgi organization"/>
    <property type="evidence" value="ECO:0007669"/>
    <property type="project" value="TreeGrafter"/>
</dbReference>
<feature type="domain" description="Conserved oligomeric Golgi complex subunit 3 N-terminal" evidence="9">
    <location>
        <begin position="114"/>
        <end position="260"/>
    </location>
</feature>
<evidence type="ECO:0000259" key="10">
    <source>
        <dbReference type="Pfam" id="PF20671"/>
    </source>
</evidence>
<evidence type="ECO:0000256" key="2">
    <source>
        <dbReference type="ARBA" id="ARBA00009936"/>
    </source>
</evidence>
<reference evidence="11 12" key="1">
    <citation type="submission" date="2013-02" db="EMBL/GenBank/DDBJ databases">
        <title>Genome sequence of Candida maltosa Xu316, a potential industrial strain for xylitol and ethanol production.</title>
        <authorList>
            <person name="Yu J."/>
            <person name="Wang Q."/>
            <person name="Geng X."/>
            <person name="Bao W."/>
            <person name="He P."/>
            <person name="Cai J."/>
        </authorList>
    </citation>
    <scope>NUCLEOTIDE SEQUENCE [LARGE SCALE GENOMIC DNA]</scope>
    <source>
        <strain evidence="12">Xu316</strain>
    </source>
</reference>
<dbReference type="GO" id="GO:0017119">
    <property type="term" value="C:Golgi transport complex"/>
    <property type="evidence" value="ECO:0007669"/>
    <property type="project" value="TreeGrafter"/>
</dbReference>
<evidence type="ECO:0000256" key="1">
    <source>
        <dbReference type="ARBA" id="ARBA00004395"/>
    </source>
</evidence>
<sequence>MTRGRSKSIVQKIANDIPNTTIGDIQVDHHLLDEHDISQITPHPTAFKLSRSKSFCLDDRCVTEIPGPVTFPFTEKESQDIHSSIMNSYDYDVILRPTDIAIINDLHLDNVLNFQNLVQRNKKQVRNLVHETDDILTQVESLLIKYNEISNDTLDFDSHANQLLDTQASYQEKYDQVNSYLQHFEHLDFITMNLSRSGTHLLKSKKEFFITSILDKLDSSLQFIESHPEFKEAELYGSRFRQCMTRALSLVRNYLVNELKSISDSIHRKLNQTSPDSSSSSVKLGVDLLIYHEYNNYLKDNGSNFNDFTTEISKRSSSHSEYNGLLHDVLSNYFNDRLALLKLYFNKTSTIESLFVGKNDIDLVQTCQDQLYYFEKIIEKEVALFHKFFAPRESTDYITDQLYDFLKNVLEPLYDGVRLIVLKESNISKLCQFTTILQKYYEFDDRNHAGDGDSSIVMNGDSIKYGVLFQPLLDEVQTRLIFRIQKYIDDKLIRFKPTARDLKFGNNISNKAPSEADKINQLDVDYSENFFPDLYLPLGKSLTLLSNIYELINSVVFDDLAHYVVHACIELLKGEFLKLAIAHMGSIDGQLVYLKNLILLRNQINTFDIQYTRTDYTIDFTSGLGDIWNMIKNREFSLSNGFIDLATKAAPKIINNMIDANQEIEIELRNSVTAFINECSTTICQPLLVTSDDPQEAVSKFKDNLITEIPSFYKRIRVNIEDQVVTNFLMNNLSNIIVVTYETYYNKLIETMVDDSSKQQFNDLMEVDTLYGYITDMINQLHEDTETSNVKFNEDILSSLKLEDVAPQNDSPPSPGSKVEI</sequence>
<evidence type="ECO:0000256" key="3">
    <source>
        <dbReference type="ARBA" id="ARBA00020976"/>
    </source>
</evidence>
<dbReference type="GO" id="GO:0006891">
    <property type="term" value="P:intra-Golgi vesicle-mediated transport"/>
    <property type="evidence" value="ECO:0007669"/>
    <property type="project" value="TreeGrafter"/>
</dbReference>
<evidence type="ECO:0000256" key="8">
    <source>
        <dbReference type="ARBA" id="ARBA00031339"/>
    </source>
</evidence>
<comment type="subcellular location">
    <subcellularLocation>
        <location evidence="1">Golgi apparatus membrane</location>
        <topology evidence="1">Peripheral membrane protein</topology>
    </subcellularLocation>
</comment>
<dbReference type="OrthoDB" id="296793at2759"/>
<dbReference type="Proteomes" id="UP000011777">
    <property type="component" value="Unassembled WGS sequence"/>
</dbReference>
<dbReference type="InterPro" id="IPR007265">
    <property type="entry name" value="COG_su3"/>
</dbReference>
<feature type="domain" description="Conserved oligomeric Golgi complex subunit 3 C-terminal" evidence="10">
    <location>
        <begin position="288"/>
        <end position="621"/>
    </location>
</feature>
<dbReference type="GO" id="GO:0005801">
    <property type="term" value="C:cis-Golgi network"/>
    <property type="evidence" value="ECO:0007669"/>
    <property type="project" value="InterPro"/>
</dbReference>
<evidence type="ECO:0000256" key="6">
    <source>
        <dbReference type="ARBA" id="ARBA00023034"/>
    </source>
</evidence>
<evidence type="ECO:0000313" key="12">
    <source>
        <dbReference type="Proteomes" id="UP000011777"/>
    </source>
</evidence>
<name>M3J1E2_CANMX</name>
<dbReference type="HOGENOM" id="CLU_011639_2_0_1"/>
<keyword evidence="4" id="KW-0813">Transport</keyword>